<gene>
    <name evidence="1" type="ORF">M9458_001789</name>
</gene>
<accession>A0ABD0RZ75</accession>
<proteinExistence type="predicted"/>
<evidence type="ECO:0000313" key="1">
    <source>
        <dbReference type="EMBL" id="KAL0203771.1"/>
    </source>
</evidence>
<evidence type="ECO:0000313" key="2">
    <source>
        <dbReference type="Proteomes" id="UP001529510"/>
    </source>
</evidence>
<reference evidence="1 2" key="1">
    <citation type="submission" date="2024-05" db="EMBL/GenBank/DDBJ databases">
        <title>Genome sequencing and assembly of Indian major carp, Cirrhinus mrigala (Hamilton, 1822).</title>
        <authorList>
            <person name="Mohindra V."/>
            <person name="Chowdhury L.M."/>
            <person name="Lal K."/>
            <person name="Jena J.K."/>
        </authorList>
    </citation>
    <scope>NUCLEOTIDE SEQUENCE [LARGE SCALE GENOMIC DNA]</scope>
    <source>
        <strain evidence="1">CM1030</strain>
        <tissue evidence="1">Blood</tissue>
    </source>
</reference>
<keyword evidence="2" id="KW-1185">Reference proteome</keyword>
<comment type="caution">
    <text evidence="1">The sequence shown here is derived from an EMBL/GenBank/DDBJ whole genome shotgun (WGS) entry which is preliminary data.</text>
</comment>
<name>A0ABD0RZ75_CIRMR</name>
<dbReference type="EMBL" id="JAMKFB020000001">
    <property type="protein sequence ID" value="KAL0203771.1"/>
    <property type="molecule type" value="Genomic_DNA"/>
</dbReference>
<protein>
    <submittedName>
        <fullName evidence="1">Uncharacterized protein</fullName>
    </submittedName>
</protein>
<feature type="non-terminal residue" evidence="1">
    <location>
        <position position="1"/>
    </location>
</feature>
<dbReference type="Proteomes" id="UP001529510">
    <property type="component" value="Unassembled WGS sequence"/>
</dbReference>
<feature type="non-terminal residue" evidence="1">
    <location>
        <position position="73"/>
    </location>
</feature>
<organism evidence="1 2">
    <name type="scientific">Cirrhinus mrigala</name>
    <name type="common">Mrigala</name>
    <dbReference type="NCBI Taxonomy" id="683832"/>
    <lineage>
        <taxon>Eukaryota</taxon>
        <taxon>Metazoa</taxon>
        <taxon>Chordata</taxon>
        <taxon>Craniata</taxon>
        <taxon>Vertebrata</taxon>
        <taxon>Euteleostomi</taxon>
        <taxon>Actinopterygii</taxon>
        <taxon>Neopterygii</taxon>
        <taxon>Teleostei</taxon>
        <taxon>Ostariophysi</taxon>
        <taxon>Cypriniformes</taxon>
        <taxon>Cyprinidae</taxon>
        <taxon>Labeoninae</taxon>
        <taxon>Labeonini</taxon>
        <taxon>Cirrhinus</taxon>
    </lineage>
</organism>
<sequence>NQKSVPHVQSIWLYLDTSNVPPRRTFQSRTRWRLPGKTILQLQSLWTTHEFGHMELLFKPELQLSALQRFRLL</sequence>
<dbReference type="AlphaFoldDB" id="A0ABD0RZ75"/>